<evidence type="ECO:0000259" key="6">
    <source>
        <dbReference type="Pfam" id="PF25781"/>
    </source>
</evidence>
<evidence type="ECO:0000256" key="1">
    <source>
        <dbReference type="ARBA" id="ARBA00004604"/>
    </source>
</evidence>
<reference evidence="7" key="1">
    <citation type="journal article" date="2019" name="bioRxiv">
        <title>The Genome of the Zebra Mussel, Dreissena polymorpha: A Resource for Invasive Species Research.</title>
        <authorList>
            <person name="McCartney M.A."/>
            <person name="Auch B."/>
            <person name="Kono T."/>
            <person name="Mallez S."/>
            <person name="Zhang Y."/>
            <person name="Obille A."/>
            <person name="Becker A."/>
            <person name="Abrahante J.E."/>
            <person name="Garbe J."/>
            <person name="Badalamenti J.P."/>
            <person name="Herman A."/>
            <person name="Mangelson H."/>
            <person name="Liachko I."/>
            <person name="Sullivan S."/>
            <person name="Sone E.D."/>
            <person name="Koren S."/>
            <person name="Silverstein K.A.T."/>
            <person name="Beckman K.B."/>
            <person name="Gohl D.M."/>
        </authorList>
    </citation>
    <scope>NUCLEOTIDE SEQUENCE</scope>
    <source>
        <strain evidence="7">Duluth1</strain>
        <tissue evidence="7">Whole animal</tissue>
    </source>
</reference>
<evidence type="ECO:0000259" key="5">
    <source>
        <dbReference type="Pfam" id="PF12333"/>
    </source>
</evidence>
<reference evidence="7" key="2">
    <citation type="submission" date="2020-11" db="EMBL/GenBank/DDBJ databases">
        <authorList>
            <person name="McCartney M.A."/>
            <person name="Auch B."/>
            <person name="Kono T."/>
            <person name="Mallez S."/>
            <person name="Becker A."/>
            <person name="Gohl D.M."/>
            <person name="Silverstein K.A.T."/>
            <person name="Koren S."/>
            <person name="Bechman K.B."/>
            <person name="Herman A."/>
            <person name="Abrahante J.E."/>
            <person name="Garbe J."/>
        </authorList>
    </citation>
    <scope>NUCLEOTIDE SEQUENCE</scope>
    <source>
        <strain evidence="7">Duluth1</strain>
        <tissue evidence="7">Whole animal</tissue>
    </source>
</reference>
<evidence type="ECO:0000256" key="3">
    <source>
        <dbReference type="ARBA" id="ARBA00006427"/>
    </source>
</evidence>
<dbReference type="GO" id="GO:0071339">
    <property type="term" value="C:MLL1 complex"/>
    <property type="evidence" value="ECO:0007669"/>
    <property type="project" value="TreeGrafter"/>
</dbReference>
<gene>
    <name evidence="7" type="ORF">DPMN_058884</name>
</gene>
<evidence type="ECO:0000256" key="2">
    <source>
        <dbReference type="ARBA" id="ARBA00004642"/>
    </source>
</evidence>
<accession>A0A9D4HE94</accession>
<dbReference type="SUPFAM" id="SSF48371">
    <property type="entry name" value="ARM repeat"/>
    <property type="match status" value="1"/>
</dbReference>
<name>A0A9D4HE94_DREPO</name>
<keyword evidence="4" id="KW-0539">Nucleus</keyword>
<feature type="domain" description="Pre-rRNA-processing protein Ipi1 N-terminal" evidence="5">
    <location>
        <begin position="152"/>
        <end position="246"/>
    </location>
</feature>
<dbReference type="InterPro" id="IPR057949">
    <property type="entry name" value="TPR_TEX10"/>
</dbReference>
<dbReference type="Pfam" id="PF25781">
    <property type="entry name" value="TPR_TEX10"/>
    <property type="match status" value="1"/>
</dbReference>
<evidence type="ECO:0000313" key="7">
    <source>
        <dbReference type="EMBL" id="KAH3716165.1"/>
    </source>
</evidence>
<protein>
    <recommendedName>
        <fullName evidence="9">Pre-rRNA-processing protein Ipi1 N-terminal domain-containing protein</fullName>
    </recommendedName>
</protein>
<proteinExistence type="inferred from homology"/>
<dbReference type="Pfam" id="PF12333">
    <property type="entry name" value="Ipi1_N"/>
    <property type="match status" value="1"/>
</dbReference>
<organism evidence="7 8">
    <name type="scientific">Dreissena polymorpha</name>
    <name type="common">Zebra mussel</name>
    <name type="synonym">Mytilus polymorpha</name>
    <dbReference type="NCBI Taxonomy" id="45954"/>
    <lineage>
        <taxon>Eukaryota</taxon>
        <taxon>Metazoa</taxon>
        <taxon>Spiralia</taxon>
        <taxon>Lophotrochozoa</taxon>
        <taxon>Mollusca</taxon>
        <taxon>Bivalvia</taxon>
        <taxon>Autobranchia</taxon>
        <taxon>Heteroconchia</taxon>
        <taxon>Euheterodonta</taxon>
        <taxon>Imparidentia</taxon>
        <taxon>Neoheterodontei</taxon>
        <taxon>Myida</taxon>
        <taxon>Dreissenoidea</taxon>
        <taxon>Dreissenidae</taxon>
        <taxon>Dreissena</taxon>
    </lineage>
</organism>
<sequence>MRRGEPSVGESLRNSFQDVCAHGLVVVKKLNDRKWQKKLKKADNVTNASFKSRSIQISQHLKTGDSTQPVTKKKHNIAELFSHCRHYSPSVRHEAVTGLKELLSENPQLIDGHLPDIIEKSAEMFSDKDSTVRRGAVKHLLKLVFPVISEKQIAPFFPLVSAHLCCAMTHINDDIKMDSLAVLDLLLDHFPKLMVTKSSQVLTNFIEQISRQQGQGQSRSLTINPSSGTSSMKWRLLVMSRLQKFLKAVLVFHGENKDVASEGECDVNKTLDFLDSKVNCVQAFSQSYHALWTSPGYLLSMASKVPDSSSSLDSDISKAVQTLIPLMLECWVEATPGSDKPGQSGKHRGQACDSTSAGMLYHILCVTRLLWECVHRGQKPDHQTPEGLVSMFKYQREFETHFLSKFPYMVNNAVTSGKKETNKDLILEKVSGVTLNLTVCDIMTNFLQPHSHQVLDWLPLVIRYMMRVLSKDGSQKGGKHNASLVVKIVRRLCLTNISDEEVSSLVNVLYHRYQQASPTSAEKTVFFGFFADCILKEGNAVLSLEVANSFLSSLAELLPLCVQDNPGMASLILHTLRMACVQNCSQFMVEPDFLKIFCSFFEPDHGVISHLPPLDQRQLIGLLYFLPRLQSQLLKMLTSLCRHSKLNEQEVTFLIQVLQNRYIKHGETSQEAILYVGFLANILTGMPQKDLVEQTGRDPGSHVRTGLQPVPLVYPAVKEGQKPYDWHRHFTLVKVVSTMMSQCTNSVEVFQVIVTVVEKLMTTNGCIPLQAVYGLCKMAESFSVPPACTPILKNACISLVTYMFTCEELANPNVAEVILNTGCNLLCQMENGVEDMFRLLLNTYNTGASVEEVLAILKVCVKFLTMKRSHLVQCNPETVQLMMELQRVMRSKAMSNVEESVSSESEKLMTQFEYHLSL</sequence>
<dbReference type="InterPro" id="IPR016024">
    <property type="entry name" value="ARM-type_fold"/>
</dbReference>
<evidence type="ECO:0008006" key="9">
    <source>
        <dbReference type="Google" id="ProtNLM"/>
    </source>
</evidence>
<comment type="similarity">
    <text evidence="3">Belongs to the IPI1/TEX10 family.</text>
</comment>
<dbReference type="PANTHER" id="PTHR16056">
    <property type="entry name" value="REGULATOR OF MICROTUBULE DYNAMICS PROTEIN"/>
    <property type="match status" value="1"/>
</dbReference>
<dbReference type="InterPro" id="IPR024679">
    <property type="entry name" value="Ipi1_N"/>
</dbReference>
<evidence type="ECO:0000313" key="8">
    <source>
        <dbReference type="Proteomes" id="UP000828390"/>
    </source>
</evidence>
<dbReference type="EMBL" id="JAIWYP010000013">
    <property type="protein sequence ID" value="KAH3716165.1"/>
    <property type="molecule type" value="Genomic_DNA"/>
</dbReference>
<keyword evidence="8" id="KW-1185">Reference proteome</keyword>
<dbReference type="InterPro" id="IPR011989">
    <property type="entry name" value="ARM-like"/>
</dbReference>
<comment type="subcellular location">
    <subcellularLocation>
        <location evidence="1">Nucleus</location>
        <location evidence="1">Nucleolus</location>
    </subcellularLocation>
    <subcellularLocation>
        <location evidence="2">Nucleus</location>
        <location evidence="2">Nucleoplasm</location>
    </subcellularLocation>
</comment>
<dbReference type="Proteomes" id="UP000828390">
    <property type="component" value="Unassembled WGS sequence"/>
</dbReference>
<comment type="caution">
    <text evidence="7">The sequence shown here is derived from an EMBL/GenBank/DDBJ whole genome shotgun (WGS) entry which is preliminary data.</text>
</comment>
<evidence type="ECO:0000256" key="4">
    <source>
        <dbReference type="ARBA" id="ARBA00023242"/>
    </source>
</evidence>
<feature type="domain" description="TEX10-like TPR repeats" evidence="6">
    <location>
        <begin position="548"/>
        <end position="892"/>
    </location>
</feature>
<dbReference type="AlphaFoldDB" id="A0A9D4HE94"/>
<dbReference type="PANTHER" id="PTHR16056:SF2">
    <property type="entry name" value="TESTIS-EXPRESSED PROTEIN 10"/>
    <property type="match status" value="1"/>
</dbReference>
<dbReference type="Gene3D" id="1.25.10.10">
    <property type="entry name" value="Leucine-rich Repeat Variant"/>
    <property type="match status" value="1"/>
</dbReference>